<dbReference type="Pfam" id="PF13561">
    <property type="entry name" value="adh_short_C2"/>
    <property type="match status" value="1"/>
</dbReference>
<protein>
    <submittedName>
        <fullName evidence="2">SDR family oxidoreductase</fullName>
    </submittedName>
</protein>
<dbReference type="Proteomes" id="UP001500635">
    <property type="component" value="Unassembled WGS sequence"/>
</dbReference>
<name>A0ABP8JL38_9ACTN</name>
<dbReference type="InterPro" id="IPR002347">
    <property type="entry name" value="SDR_fam"/>
</dbReference>
<dbReference type="PRINTS" id="PR00080">
    <property type="entry name" value="SDRFAMILY"/>
</dbReference>
<dbReference type="InterPro" id="IPR020904">
    <property type="entry name" value="Sc_DH/Rdtase_CS"/>
</dbReference>
<accession>A0ABP8JL38</accession>
<dbReference type="EMBL" id="BAABFR010000029">
    <property type="protein sequence ID" value="GAA4392563.1"/>
    <property type="molecule type" value="Genomic_DNA"/>
</dbReference>
<comment type="similarity">
    <text evidence="1">Belongs to the short-chain dehydrogenases/reductases (SDR) family.</text>
</comment>
<dbReference type="PANTHER" id="PTHR42760">
    <property type="entry name" value="SHORT-CHAIN DEHYDROGENASES/REDUCTASES FAMILY MEMBER"/>
    <property type="match status" value="1"/>
</dbReference>
<proteinExistence type="inferred from homology"/>
<dbReference type="Gene3D" id="3.40.50.720">
    <property type="entry name" value="NAD(P)-binding Rossmann-like Domain"/>
    <property type="match status" value="1"/>
</dbReference>
<dbReference type="SUPFAM" id="SSF51735">
    <property type="entry name" value="NAD(P)-binding Rossmann-fold domains"/>
    <property type="match status" value="1"/>
</dbReference>
<gene>
    <name evidence="2" type="ORF">GCM10023147_22470</name>
</gene>
<reference evidence="3" key="1">
    <citation type="journal article" date="2019" name="Int. J. Syst. Evol. Microbiol.">
        <title>The Global Catalogue of Microorganisms (GCM) 10K type strain sequencing project: providing services to taxonomists for standard genome sequencing and annotation.</title>
        <authorList>
            <consortium name="The Broad Institute Genomics Platform"/>
            <consortium name="The Broad Institute Genome Sequencing Center for Infectious Disease"/>
            <person name="Wu L."/>
            <person name="Ma J."/>
        </authorList>
    </citation>
    <scope>NUCLEOTIDE SEQUENCE [LARGE SCALE GENOMIC DNA]</scope>
    <source>
        <strain evidence="3">JCM 17688</strain>
    </source>
</reference>
<sequence length="253" mass="25060">MNGVLEGKTAVVTGAAKGIGRAVAEALSAAGAHVVAVDIDGDGAAATAAALASATAKQCDVRDEAAVGRLFDEVVAERSRVDVLVAAAGVARVGPLVGMSLADWHSVLSVDLDGVFLCATRAAAAMSTTGGGSIITIASIKAFGGSPAIGHYGAAKAGVVSLTKTLALEMRDHGIRANAICPGWIGTDMVFDRTAELESALGVDMGAVIGHLQGRLGEPAEIAPLAVFLASDRSSFCSGGTYVVDGGATASLV</sequence>
<evidence type="ECO:0000313" key="3">
    <source>
        <dbReference type="Proteomes" id="UP001500635"/>
    </source>
</evidence>
<evidence type="ECO:0000256" key="1">
    <source>
        <dbReference type="ARBA" id="ARBA00006484"/>
    </source>
</evidence>
<dbReference type="InterPro" id="IPR036291">
    <property type="entry name" value="NAD(P)-bd_dom_sf"/>
</dbReference>
<organism evidence="2 3">
    <name type="scientific">Tsukamurella soli</name>
    <dbReference type="NCBI Taxonomy" id="644556"/>
    <lineage>
        <taxon>Bacteria</taxon>
        <taxon>Bacillati</taxon>
        <taxon>Actinomycetota</taxon>
        <taxon>Actinomycetes</taxon>
        <taxon>Mycobacteriales</taxon>
        <taxon>Tsukamurellaceae</taxon>
        <taxon>Tsukamurella</taxon>
    </lineage>
</organism>
<comment type="caution">
    <text evidence="2">The sequence shown here is derived from an EMBL/GenBank/DDBJ whole genome shotgun (WGS) entry which is preliminary data.</text>
</comment>
<dbReference type="RefSeq" id="WP_344995256.1">
    <property type="nucleotide sequence ID" value="NZ_BAABFR010000029.1"/>
</dbReference>
<keyword evidence="3" id="KW-1185">Reference proteome</keyword>
<dbReference type="PANTHER" id="PTHR42760:SF40">
    <property type="entry name" value="3-OXOACYL-[ACYL-CARRIER-PROTEIN] REDUCTASE, CHLOROPLASTIC"/>
    <property type="match status" value="1"/>
</dbReference>
<dbReference type="PRINTS" id="PR00081">
    <property type="entry name" value="GDHRDH"/>
</dbReference>
<evidence type="ECO:0000313" key="2">
    <source>
        <dbReference type="EMBL" id="GAA4392563.1"/>
    </source>
</evidence>
<dbReference type="PROSITE" id="PS00061">
    <property type="entry name" value="ADH_SHORT"/>
    <property type="match status" value="1"/>
</dbReference>